<evidence type="ECO:0000313" key="2">
    <source>
        <dbReference type="Proteomes" id="UP000231252"/>
    </source>
</evidence>
<proteinExistence type="predicted"/>
<comment type="caution">
    <text evidence="1">The sequence shown here is derived from an EMBL/GenBank/DDBJ whole genome shotgun (WGS) entry which is preliminary data.</text>
</comment>
<dbReference type="EMBL" id="PEYU01000017">
    <property type="protein sequence ID" value="PIS22617.1"/>
    <property type="molecule type" value="Genomic_DNA"/>
</dbReference>
<organism evidence="1 2">
    <name type="scientific">candidate division WWE3 bacterium CG08_land_8_20_14_0_20_41_10</name>
    <dbReference type="NCBI Taxonomy" id="1975085"/>
    <lineage>
        <taxon>Bacteria</taxon>
        <taxon>Katanobacteria</taxon>
    </lineage>
</organism>
<sequence>MYVRSIEQFSVSEAPVQNVNRHTPEILEGLSSAPVYRKQGQVSAEIAKGGEEVVTTLADGTTETHNTAQPGDAIITNPGGEKYIINKAKFTERYDSKEGEDGVYIANGHCKAMDNPYGSPITMMASWGEMQNGDADCKLADTYEPATGEMGGEPYIIGRSEFDATYKIVE</sequence>
<dbReference type="InterPro" id="IPR025688">
    <property type="entry name" value="PGDYG_prot"/>
</dbReference>
<evidence type="ECO:0000313" key="1">
    <source>
        <dbReference type="EMBL" id="PIS22617.1"/>
    </source>
</evidence>
<name>A0A2H0XCE5_UNCKA</name>
<dbReference type="AlphaFoldDB" id="A0A2H0XCE5"/>
<dbReference type="Proteomes" id="UP000231252">
    <property type="component" value="Unassembled WGS sequence"/>
</dbReference>
<accession>A0A2H0XCE5</accession>
<protein>
    <submittedName>
        <fullName evidence="1">Uncharacterized protein</fullName>
    </submittedName>
</protein>
<dbReference type="Pfam" id="PF14083">
    <property type="entry name" value="PGDYG"/>
    <property type="match status" value="1"/>
</dbReference>
<gene>
    <name evidence="1" type="ORF">COT50_01050</name>
</gene>
<reference evidence="2" key="1">
    <citation type="submission" date="2017-09" db="EMBL/GenBank/DDBJ databases">
        <title>Depth-based differentiation of microbial function through sediment-hosted aquifers and enrichment of novel symbionts in the deep terrestrial subsurface.</title>
        <authorList>
            <person name="Probst A.J."/>
            <person name="Ladd B."/>
            <person name="Jarett J.K."/>
            <person name="Geller-Mcgrath D.E."/>
            <person name="Sieber C.M.K."/>
            <person name="Emerson J.B."/>
            <person name="Anantharaman K."/>
            <person name="Thomas B.C."/>
            <person name="Malmstrom R."/>
            <person name="Stieglmeier M."/>
            <person name="Klingl A."/>
            <person name="Woyke T."/>
            <person name="Ryan C.M."/>
            <person name="Banfield J.F."/>
        </authorList>
    </citation>
    <scope>NUCLEOTIDE SEQUENCE [LARGE SCALE GENOMIC DNA]</scope>
</reference>